<dbReference type="AlphaFoldDB" id="A0A7X2T940"/>
<sequence>MNEYFLNVEDVMEIGGMKKGANIPLGTYSNILNKKSASPKTVGKLAKALDTDVLNIIVQPTEKQDE</sequence>
<comment type="caution">
    <text evidence="2">The sequence shown here is derived from an EMBL/GenBank/DDBJ whole genome shotgun (WGS) entry which is preliminary data.</text>
</comment>
<accession>A0A7X2T940</accession>
<dbReference type="InterPro" id="IPR001387">
    <property type="entry name" value="Cro/C1-type_HTH"/>
</dbReference>
<keyword evidence="3" id="KW-1185">Reference proteome</keyword>
<evidence type="ECO:0000313" key="2">
    <source>
        <dbReference type="EMBL" id="MSS19149.1"/>
    </source>
</evidence>
<feature type="domain" description="HTH cro/C1-type" evidence="1">
    <location>
        <begin position="19"/>
        <end position="56"/>
    </location>
</feature>
<protein>
    <recommendedName>
        <fullName evidence="1">HTH cro/C1-type domain-containing protein</fullName>
    </recommendedName>
</protein>
<dbReference type="Proteomes" id="UP000461754">
    <property type="component" value="Unassembled WGS sequence"/>
</dbReference>
<evidence type="ECO:0000313" key="3">
    <source>
        <dbReference type="Proteomes" id="UP000461754"/>
    </source>
</evidence>
<reference evidence="2 3" key="1">
    <citation type="submission" date="2019-08" db="EMBL/GenBank/DDBJ databases">
        <title>In-depth cultivation of the pig gut microbiome towards novel bacterial diversity and tailored functional studies.</title>
        <authorList>
            <person name="Wylensek D."/>
            <person name="Hitch T.C.A."/>
            <person name="Clavel T."/>
        </authorList>
    </citation>
    <scope>NUCLEOTIDE SEQUENCE [LARGE SCALE GENOMIC DNA]</scope>
    <source>
        <strain evidence="2 3">RF-744-FAT-4</strain>
    </source>
</reference>
<gene>
    <name evidence="2" type="ORF">FYJ52_01815</name>
</gene>
<dbReference type="PROSITE" id="PS50943">
    <property type="entry name" value="HTH_CROC1"/>
    <property type="match status" value="1"/>
</dbReference>
<organism evidence="2 3">
    <name type="scientific">Pseudoramibacter porci</name>
    <dbReference type="NCBI Taxonomy" id="2606631"/>
    <lineage>
        <taxon>Bacteria</taxon>
        <taxon>Bacillati</taxon>
        <taxon>Bacillota</taxon>
        <taxon>Clostridia</taxon>
        <taxon>Eubacteriales</taxon>
        <taxon>Eubacteriaceae</taxon>
        <taxon>Pseudoramibacter</taxon>
    </lineage>
</organism>
<proteinExistence type="predicted"/>
<dbReference type="RefSeq" id="WP_154575560.1">
    <property type="nucleotide sequence ID" value="NZ_VUMO01000002.1"/>
</dbReference>
<evidence type="ECO:0000259" key="1">
    <source>
        <dbReference type="PROSITE" id="PS50943"/>
    </source>
</evidence>
<dbReference type="EMBL" id="VUMO01000002">
    <property type="protein sequence ID" value="MSS19149.1"/>
    <property type="molecule type" value="Genomic_DNA"/>
</dbReference>
<name>A0A7X2T940_9FIRM</name>